<dbReference type="SFLD" id="SFLDF00027">
    <property type="entry name" value="p-type_atpase"/>
    <property type="match status" value="1"/>
</dbReference>
<feature type="transmembrane region" description="Helical" evidence="20">
    <location>
        <begin position="6"/>
        <end position="24"/>
    </location>
</feature>
<accession>A0A840QKW9</accession>
<dbReference type="RefSeq" id="WP_184732238.1">
    <property type="nucleotide sequence ID" value="NZ_JACHIW010000002.1"/>
</dbReference>
<keyword evidence="6 20" id="KW-0812">Transmembrane</keyword>
<dbReference type="PRINTS" id="PR00943">
    <property type="entry name" value="CUATPASE"/>
</dbReference>
<dbReference type="PANTHER" id="PTHR43520:SF8">
    <property type="entry name" value="P-TYPE CU(+) TRANSPORTER"/>
    <property type="match status" value="1"/>
</dbReference>
<feature type="region of interest" description="Disordered" evidence="21">
    <location>
        <begin position="144"/>
        <end position="185"/>
    </location>
</feature>
<feature type="transmembrane region" description="Helical" evidence="20">
    <location>
        <begin position="266"/>
        <end position="289"/>
    </location>
</feature>
<dbReference type="SFLD" id="SFLDG00002">
    <property type="entry name" value="C1.7:_P-type_atpase_like"/>
    <property type="match status" value="1"/>
</dbReference>
<evidence type="ECO:0000256" key="5">
    <source>
        <dbReference type="ARBA" id="ARBA00022475"/>
    </source>
</evidence>
<dbReference type="InterPro" id="IPR027256">
    <property type="entry name" value="P-typ_ATPase_IB"/>
</dbReference>
<evidence type="ECO:0000256" key="17">
    <source>
        <dbReference type="ARBA" id="ARBA00049289"/>
    </source>
</evidence>
<dbReference type="EC" id="7.2.2.8" evidence="3"/>
<dbReference type="Gene3D" id="2.60.40.420">
    <property type="entry name" value="Cupredoxins - blue copper proteins"/>
    <property type="match status" value="1"/>
</dbReference>
<dbReference type="FunFam" id="2.70.150.10:FF:000020">
    <property type="entry name" value="Copper-exporting P-type ATPase A"/>
    <property type="match status" value="1"/>
</dbReference>
<evidence type="ECO:0000256" key="6">
    <source>
        <dbReference type="ARBA" id="ARBA00022692"/>
    </source>
</evidence>
<dbReference type="InterPro" id="IPR028096">
    <property type="entry name" value="EfeO_Cupredoxin"/>
</dbReference>
<dbReference type="Pfam" id="PF00122">
    <property type="entry name" value="E1-E2_ATPase"/>
    <property type="match status" value="1"/>
</dbReference>
<dbReference type="SUPFAM" id="SSF49503">
    <property type="entry name" value="Cupredoxins"/>
    <property type="match status" value="1"/>
</dbReference>
<dbReference type="FunFam" id="3.40.50.1000:FF:000144">
    <property type="entry name" value="copper-transporting ATPase 1 isoform X2"/>
    <property type="match status" value="1"/>
</dbReference>
<comment type="subcellular location">
    <subcellularLocation>
        <location evidence="1">Cell membrane</location>
        <topology evidence="1">Multi-pass membrane protein</topology>
    </subcellularLocation>
</comment>
<evidence type="ECO:0000256" key="13">
    <source>
        <dbReference type="ARBA" id="ARBA00023008"/>
    </source>
</evidence>
<dbReference type="GO" id="GO:0005886">
    <property type="term" value="C:plasma membrane"/>
    <property type="evidence" value="ECO:0007669"/>
    <property type="project" value="UniProtKB-SubCell"/>
</dbReference>
<dbReference type="Gene3D" id="3.40.50.1000">
    <property type="entry name" value="HAD superfamily/HAD-like"/>
    <property type="match status" value="1"/>
</dbReference>
<gene>
    <name evidence="24" type="ORF">BJ970_007302</name>
</gene>
<dbReference type="Pfam" id="PF00702">
    <property type="entry name" value="Hydrolase"/>
    <property type="match status" value="1"/>
</dbReference>
<dbReference type="PRINTS" id="PR00119">
    <property type="entry name" value="CATATPASE"/>
</dbReference>
<evidence type="ECO:0000313" key="24">
    <source>
        <dbReference type="EMBL" id="MBB5159703.1"/>
    </source>
</evidence>
<keyword evidence="8 20" id="KW-0547">Nucleotide-binding</keyword>
<dbReference type="SUPFAM" id="SSF81665">
    <property type="entry name" value="Calcium ATPase, transmembrane domain M"/>
    <property type="match status" value="1"/>
</dbReference>
<dbReference type="GO" id="GO:0005524">
    <property type="term" value="F:ATP binding"/>
    <property type="evidence" value="ECO:0007669"/>
    <property type="project" value="UniProtKB-UniRule"/>
</dbReference>
<feature type="transmembrane region" description="Helical" evidence="20">
    <location>
        <begin position="198"/>
        <end position="222"/>
    </location>
</feature>
<comment type="catalytic activity">
    <reaction evidence="17">
        <text>Cu(+)(in) + ATP + H2O = Cu(+)(out) + ADP + phosphate + H(+)</text>
        <dbReference type="Rhea" id="RHEA:25792"/>
        <dbReference type="ChEBI" id="CHEBI:15377"/>
        <dbReference type="ChEBI" id="CHEBI:15378"/>
        <dbReference type="ChEBI" id="CHEBI:30616"/>
        <dbReference type="ChEBI" id="CHEBI:43474"/>
        <dbReference type="ChEBI" id="CHEBI:49552"/>
        <dbReference type="ChEBI" id="CHEBI:456216"/>
        <dbReference type="EC" id="7.2.2.8"/>
    </reaction>
</comment>
<keyword evidence="12 20" id="KW-1133">Transmembrane helix</keyword>
<evidence type="ECO:0000259" key="23">
    <source>
        <dbReference type="Pfam" id="PF13473"/>
    </source>
</evidence>
<comment type="caution">
    <text evidence="24">The sequence shown here is derived from an EMBL/GenBank/DDBJ whole genome shotgun (WGS) entry which is preliminary data.</text>
</comment>
<dbReference type="CDD" id="cd02094">
    <property type="entry name" value="P-type_ATPase_Cu-like"/>
    <property type="match status" value="1"/>
</dbReference>
<dbReference type="GO" id="GO:0016887">
    <property type="term" value="F:ATP hydrolysis activity"/>
    <property type="evidence" value="ECO:0007669"/>
    <property type="project" value="InterPro"/>
</dbReference>
<keyword evidence="9" id="KW-0187">Copper transport</keyword>
<dbReference type="InterPro" id="IPR044492">
    <property type="entry name" value="P_typ_ATPase_HD_dom"/>
</dbReference>
<evidence type="ECO:0000256" key="12">
    <source>
        <dbReference type="ARBA" id="ARBA00022989"/>
    </source>
</evidence>
<feature type="transmembrane region" description="Helical" evidence="20">
    <location>
        <begin position="819"/>
        <end position="837"/>
    </location>
</feature>
<feature type="transmembrane region" description="Helical" evidence="20">
    <location>
        <begin position="475"/>
        <end position="498"/>
    </location>
</feature>
<evidence type="ECO:0000256" key="20">
    <source>
        <dbReference type="RuleBase" id="RU362081"/>
    </source>
</evidence>
<evidence type="ECO:0000256" key="14">
    <source>
        <dbReference type="ARBA" id="ARBA00023065"/>
    </source>
</evidence>
<evidence type="ECO:0000256" key="1">
    <source>
        <dbReference type="ARBA" id="ARBA00004651"/>
    </source>
</evidence>
<organism evidence="24 25">
    <name type="scientific">Saccharopolyspora phatthalungensis</name>
    <dbReference type="NCBI Taxonomy" id="664693"/>
    <lineage>
        <taxon>Bacteria</taxon>
        <taxon>Bacillati</taxon>
        <taxon>Actinomycetota</taxon>
        <taxon>Actinomycetes</taxon>
        <taxon>Pseudonocardiales</taxon>
        <taxon>Pseudonocardiaceae</taxon>
        <taxon>Saccharopolyspora</taxon>
    </lineage>
</organism>
<dbReference type="Pfam" id="PF13473">
    <property type="entry name" value="Cupredoxin_1"/>
    <property type="match status" value="1"/>
</dbReference>
<sequence>MSAVDIVVVVVACVAIAMLGWFFFGPRRASTARLVDGVQRVQVIVRGGYRPDVIRVRRGVPVEMVFDRRESGDCTARVVFPDLRLSAELPSYRRTTLRLMPAEPGSFGFACGMNMVHGTLVVDAGVVDAGVVDPGVVDPGVVDPGVVDPGDGAAPGDVTSQTAPVASGQAEPTAPEPASGDVETEERRAEIVDLTRRVLVGVVLTAPVLFAVMAQPLFGVAWIPAVLLNHWVQLALITPVMCYTGWPIHRTGWMTLVHRSADMNSLITLGTSAAYGYSVLVTVFPSALPEEVREVYFEAVGVILTLIMLGRLFEARAKAGTGEAIQALLGLQARAARVVRDGVETEIPVEDVVVGDEVVIRPGEKIPVDATVLAGSSAVDESMVTGEPMPVTKRAGDTVIGATINGTGALRVRAAKVGADTMLAQIIRLVRQAQASKAPIQRLADATSAYFVPAVIAVAIITFAVWFVAGPPPALTLALVSSVAVLIIACPCALGLATPLSIMVGTGKGAKAGILIRSAEALETAHKLDMIVLDKTGTITEGKPVLTDVVVAGAVCEAELLTLVAATEADSEHPLAAAIVAGARDRGLVLSKASDFDSITGKGVHATVDGHAVVVGTGSLLASSGIDTRPLDPISERLSADGKTPVLVAVDDKAAGVLAVADTVKDDSTAAIAALRRLGTEVVMITGDNARTAAAIARQVGVHVVRAEVLPEHKAGEIRRLQDAGRRVGMVGDGINDAPALAQADVGLAIGTGTDVAIESADITLISGSLTGVVTAIRLSRATMRNIRQNLFFALIYNAIGIPVAAGALYPLLGIRLSPMIAAVAMALSSLSVVGNANRLRRHKSPN</sequence>
<evidence type="ECO:0000256" key="9">
    <source>
        <dbReference type="ARBA" id="ARBA00022796"/>
    </source>
</evidence>
<evidence type="ECO:0000256" key="4">
    <source>
        <dbReference type="ARBA" id="ARBA00022448"/>
    </source>
</evidence>
<dbReference type="NCBIfam" id="TIGR01511">
    <property type="entry name" value="ATPase-IB1_Cu"/>
    <property type="match status" value="1"/>
</dbReference>
<evidence type="ECO:0000259" key="22">
    <source>
        <dbReference type="Pfam" id="PF00122"/>
    </source>
</evidence>
<feature type="transmembrane region" description="Helical" evidence="20">
    <location>
        <begin position="449"/>
        <end position="469"/>
    </location>
</feature>
<feature type="transmembrane region" description="Helical" evidence="20">
    <location>
        <begin position="791"/>
        <end position="813"/>
    </location>
</feature>
<dbReference type="GO" id="GO:0055070">
    <property type="term" value="P:copper ion homeostasis"/>
    <property type="evidence" value="ECO:0007669"/>
    <property type="project" value="TreeGrafter"/>
</dbReference>
<keyword evidence="4" id="KW-0813">Transport</keyword>
<feature type="domain" description="P-type ATPase A" evidence="22">
    <location>
        <begin position="331"/>
        <end position="430"/>
    </location>
</feature>
<dbReference type="InterPro" id="IPR023214">
    <property type="entry name" value="HAD_sf"/>
</dbReference>
<evidence type="ECO:0000256" key="16">
    <source>
        <dbReference type="ARBA" id="ARBA00033239"/>
    </source>
</evidence>
<dbReference type="AlphaFoldDB" id="A0A840QKW9"/>
<dbReference type="InterPro" id="IPR023299">
    <property type="entry name" value="ATPase_P-typ_cyto_dom_N"/>
</dbReference>
<dbReference type="InterPro" id="IPR023298">
    <property type="entry name" value="ATPase_P-typ_TM_dom_sf"/>
</dbReference>
<proteinExistence type="inferred from homology"/>
<evidence type="ECO:0000256" key="2">
    <source>
        <dbReference type="ARBA" id="ARBA00006024"/>
    </source>
</evidence>
<evidence type="ECO:0000256" key="11">
    <source>
        <dbReference type="ARBA" id="ARBA00022967"/>
    </source>
</evidence>
<dbReference type="GO" id="GO:0005507">
    <property type="term" value="F:copper ion binding"/>
    <property type="evidence" value="ECO:0007669"/>
    <property type="project" value="TreeGrafter"/>
</dbReference>
<evidence type="ECO:0000256" key="15">
    <source>
        <dbReference type="ARBA" id="ARBA00023136"/>
    </source>
</evidence>
<dbReference type="NCBIfam" id="TIGR01494">
    <property type="entry name" value="ATPase_P-type"/>
    <property type="match status" value="1"/>
</dbReference>
<feature type="transmembrane region" description="Helical" evidence="20">
    <location>
        <begin position="228"/>
        <end position="246"/>
    </location>
</feature>
<comment type="similarity">
    <text evidence="2 20">Belongs to the cation transport ATPase (P-type) (TC 3.A.3) family. Type IB subfamily.</text>
</comment>
<keyword evidence="15 20" id="KW-0472">Membrane</keyword>
<evidence type="ECO:0000313" key="25">
    <source>
        <dbReference type="Proteomes" id="UP000584374"/>
    </source>
</evidence>
<dbReference type="GO" id="GO:0043682">
    <property type="term" value="F:P-type divalent copper transporter activity"/>
    <property type="evidence" value="ECO:0007669"/>
    <property type="project" value="TreeGrafter"/>
</dbReference>
<dbReference type="Gene3D" id="3.40.1110.10">
    <property type="entry name" value="Calcium-transporting ATPase, cytoplasmic domain N"/>
    <property type="match status" value="1"/>
</dbReference>
<keyword evidence="25" id="KW-1185">Reference proteome</keyword>
<keyword evidence="14" id="KW-0406">Ion transport</keyword>
<evidence type="ECO:0000256" key="21">
    <source>
        <dbReference type="SAM" id="MobiDB-lite"/>
    </source>
</evidence>
<reference evidence="24 25" key="1">
    <citation type="submission" date="2020-08" db="EMBL/GenBank/DDBJ databases">
        <title>Sequencing the genomes of 1000 actinobacteria strains.</title>
        <authorList>
            <person name="Klenk H.-P."/>
        </authorList>
    </citation>
    <scope>NUCLEOTIDE SEQUENCE [LARGE SCALE GENOMIC DNA]</scope>
    <source>
        <strain evidence="24 25">DSM 45584</strain>
    </source>
</reference>
<keyword evidence="7 20" id="KW-0479">Metal-binding</keyword>
<dbReference type="SUPFAM" id="SSF56784">
    <property type="entry name" value="HAD-like"/>
    <property type="match status" value="1"/>
</dbReference>
<dbReference type="Proteomes" id="UP000584374">
    <property type="component" value="Unassembled WGS sequence"/>
</dbReference>
<evidence type="ECO:0000256" key="7">
    <source>
        <dbReference type="ARBA" id="ARBA00022723"/>
    </source>
</evidence>
<feature type="domain" description="EfeO-type cupredoxin-like" evidence="23">
    <location>
        <begin position="16"/>
        <end position="122"/>
    </location>
</feature>
<dbReference type="InterPro" id="IPR036412">
    <property type="entry name" value="HAD-like_sf"/>
</dbReference>
<feature type="transmembrane region" description="Helical" evidence="20">
    <location>
        <begin position="295"/>
        <end position="313"/>
    </location>
</feature>
<dbReference type="SFLD" id="SFLDS00003">
    <property type="entry name" value="Haloacid_Dehalogenase"/>
    <property type="match status" value="1"/>
</dbReference>
<dbReference type="InterPro" id="IPR008250">
    <property type="entry name" value="ATPase_P-typ_transduc_dom_A_sf"/>
</dbReference>
<protein>
    <recommendedName>
        <fullName evidence="19">Probable copper-exporting P-type ATPase V</fullName>
        <ecNumber evidence="3">7.2.2.8</ecNumber>
    </recommendedName>
    <alternativeName>
        <fullName evidence="16">Cu(+)-exporting ATPase</fullName>
    </alternativeName>
</protein>
<dbReference type="PROSITE" id="PS00154">
    <property type="entry name" value="ATPASE_E1_E2"/>
    <property type="match status" value="1"/>
</dbReference>
<evidence type="ECO:0000256" key="8">
    <source>
        <dbReference type="ARBA" id="ARBA00022741"/>
    </source>
</evidence>
<keyword evidence="10 20" id="KW-0067">ATP-binding</keyword>
<evidence type="ECO:0000256" key="18">
    <source>
        <dbReference type="ARBA" id="ARBA00057500"/>
    </source>
</evidence>
<comment type="function">
    <text evidence="18">Necessary for copper homeostasis and likely functions as a copper exporter. Also required for full virulence.</text>
</comment>
<dbReference type="GO" id="GO:0140581">
    <property type="term" value="F:P-type monovalent copper transporter activity"/>
    <property type="evidence" value="ECO:0007669"/>
    <property type="project" value="UniProtKB-EC"/>
</dbReference>
<evidence type="ECO:0000256" key="3">
    <source>
        <dbReference type="ARBA" id="ARBA00012517"/>
    </source>
</evidence>
<name>A0A840QKW9_9PSEU</name>
<dbReference type="InterPro" id="IPR059000">
    <property type="entry name" value="ATPase_P-type_domA"/>
</dbReference>
<evidence type="ECO:0000256" key="10">
    <source>
        <dbReference type="ARBA" id="ARBA00022840"/>
    </source>
</evidence>
<keyword evidence="5 20" id="KW-1003">Cell membrane</keyword>
<keyword evidence="11" id="KW-1278">Translocase</keyword>
<dbReference type="Gene3D" id="2.70.150.10">
    <property type="entry name" value="Calcium-transporting ATPase, cytoplasmic transduction domain A"/>
    <property type="match status" value="1"/>
</dbReference>
<dbReference type="InterPro" id="IPR008972">
    <property type="entry name" value="Cupredoxin"/>
</dbReference>
<dbReference type="InterPro" id="IPR018303">
    <property type="entry name" value="ATPase_P-typ_P_site"/>
</dbReference>
<keyword evidence="13" id="KW-0186">Copper</keyword>
<evidence type="ECO:0000256" key="19">
    <source>
        <dbReference type="ARBA" id="ARBA00068364"/>
    </source>
</evidence>
<feature type="compositionally biased region" description="Low complexity" evidence="21">
    <location>
        <begin position="144"/>
        <end position="158"/>
    </location>
</feature>
<dbReference type="PANTHER" id="PTHR43520">
    <property type="entry name" value="ATP7, ISOFORM B"/>
    <property type="match status" value="1"/>
</dbReference>
<dbReference type="InterPro" id="IPR001757">
    <property type="entry name" value="P_typ_ATPase"/>
</dbReference>
<dbReference type="SUPFAM" id="SSF81653">
    <property type="entry name" value="Calcium ATPase, transduction domain A"/>
    <property type="match status" value="1"/>
</dbReference>
<dbReference type="NCBIfam" id="TIGR01525">
    <property type="entry name" value="ATPase-IB_hvy"/>
    <property type="match status" value="1"/>
</dbReference>
<dbReference type="EMBL" id="JACHIW010000002">
    <property type="protein sequence ID" value="MBB5159703.1"/>
    <property type="molecule type" value="Genomic_DNA"/>
</dbReference>